<evidence type="ECO:0000313" key="9">
    <source>
        <dbReference type="Proteomes" id="UP000509784"/>
    </source>
</evidence>
<feature type="coiled-coil region" evidence="5">
    <location>
        <begin position="633"/>
        <end position="662"/>
    </location>
</feature>
<protein>
    <submittedName>
        <fullName evidence="8">Hemagglutinin repeat-containing protein</fullName>
    </submittedName>
</protein>
<dbReference type="KEGG" id="mpeg:HV560_03975"/>
<comment type="subcellular location">
    <subcellularLocation>
        <location evidence="1">Target cell</location>
        <location evidence="1">Target cell cytoplasm</location>
    </subcellularLocation>
</comment>
<reference evidence="8 9" key="1">
    <citation type="submission" date="2020-06" db="EMBL/GenBank/DDBJ databases">
        <title>Mannheimia pernigra sp. nov. isolated from bovine respiratory tract.</title>
        <authorList>
            <person name="Kuhnert P."/>
            <person name="Akarsu-Egger H."/>
        </authorList>
    </citation>
    <scope>NUCLEOTIDE SEQUENCE [LARGE SCALE GENOMIC DNA]</scope>
    <source>
        <strain evidence="8 9">17CN0883</strain>
    </source>
</reference>
<dbReference type="AlphaFoldDB" id="A0ABD7A788"/>
<proteinExistence type="predicted"/>
<evidence type="ECO:0000256" key="6">
    <source>
        <dbReference type="SAM" id="MobiDB-lite"/>
    </source>
</evidence>
<organism evidence="8 9">
    <name type="scientific">Mannheimia pernigra</name>
    <dbReference type="NCBI Taxonomy" id="111844"/>
    <lineage>
        <taxon>Bacteria</taxon>
        <taxon>Pseudomonadati</taxon>
        <taxon>Pseudomonadota</taxon>
        <taxon>Gammaproteobacteria</taxon>
        <taxon>Pasteurellales</taxon>
        <taxon>Pasteurellaceae</taxon>
        <taxon>Mannheimia</taxon>
    </lineage>
</organism>
<dbReference type="InterPro" id="IPR025157">
    <property type="entry name" value="Hemagglutinin_rpt"/>
</dbReference>
<dbReference type="Proteomes" id="UP000509784">
    <property type="component" value="Chromosome"/>
</dbReference>
<keyword evidence="2" id="KW-0800">Toxin</keyword>
<evidence type="ECO:0000256" key="2">
    <source>
        <dbReference type="ARBA" id="ARBA00022656"/>
    </source>
</evidence>
<dbReference type="Pfam" id="PF13332">
    <property type="entry name" value="Fil_haemagg_2"/>
    <property type="match status" value="2"/>
</dbReference>
<keyword evidence="4" id="KW-0843">Virulence</keyword>
<evidence type="ECO:0000313" key="8">
    <source>
        <dbReference type="EMBL" id="QLB42036.1"/>
    </source>
</evidence>
<dbReference type="EMBL" id="CP055305">
    <property type="protein sequence ID" value="QLB42036.1"/>
    <property type="molecule type" value="Genomic_DNA"/>
</dbReference>
<accession>A0ABD7A788</accession>
<feature type="domain" description="VENN motif-containing" evidence="7">
    <location>
        <begin position="774"/>
        <end position="824"/>
    </location>
</feature>
<feature type="compositionally biased region" description="Polar residues" evidence="6">
    <location>
        <begin position="525"/>
        <end position="543"/>
    </location>
</feature>
<gene>
    <name evidence="8" type="ORF">HV560_03975</name>
</gene>
<evidence type="ECO:0000256" key="4">
    <source>
        <dbReference type="ARBA" id="ARBA00023026"/>
    </source>
</evidence>
<sequence length="1111" mass="117601">MLICFKRLIMLRILQILAVNQPLVLARVGHSRHRGVYSGKEKGDGELVQEQEGVLSFGGATTVIAEKGDITLAGTQLVSDGKVKLSSGNNVNITTAKTTQGQDEAGKSHGFGEAVISETERFSGYNRQLNSQNGHAVSHQGSMIASLKDDVEIYAGKDFHATSGQILAKNRIELSAEKVTFDTAHNTANNHHHSSDLKFGQFTRVISPIIDLVQSVESTLKDKEASDRVKAAQVLGLAAQGYILNNTVNNALNHKDNSVLFRVETGTGLAHSRQSGENRVSESLGNQVNAQHIHIEARSGKLSAIQTDFTSKDEQGKRLANSSVTLSGREGVELLAGESTGYQRHKNQSYGTEVGTALSVGAKTGWSFYAKEGFQKGKQTSESTTYHNSHIDSETFTLNSGGDVTMKGATAHANSIHADIKGKLHIESLQDSHQSKSTQGGLNTKVEFGFGSSWEFSGNANLSGGKSNAGGVAEQSGLFAKSGGYHITADKVELKGGAIASTNPDNSELTTNAIIFSDIQNHSQHQATSGSLSGGYSQSNGVSGSAGMPMHSQGNDNSTTKAMLTEGKITLNKDSTPTQTTAKALGINTELSQAHRAVEQPKDINQVLKEQQTVSQSVGQMAGAANVYASQKAQEAAEVVKRAETELQAAEKEKNLAKIDEKRTAYLEAKAQQESWSEGGSNKRKVDAAVATLGTILGGGSAGQAAVAALSPELNAQIHELTKDSKTANLLAHAALSALEAQVSGSSATAGAVAGLVGEGSAMLLAETVFNKQPSELTEEERNLLKVAGQLAGAVSGNLVGGTTADTVFGAETANRAVENNFLSQAEYAELDRLMKKKVLTPEEAFRAQYLLEKDKASDRLLNAYQTNPDSLSQRDREVLFKWVREYGNVPMQLKLLETPVSSPQIKPDYSELKSKAKQVYNYSGSVEGRLSDSLATGLSVVGTGGNSVVIKGIQYVEKAAKVTSSTAQTAANTLGAFAAKYPKTTEGILVGTVSTGYDLYNGEATPEGTMMNYILGLGLAGRSWDQQLSVNAIYKGVTAVNENKSNKEIATEQIANVASVGSGELIGSLVDMAGKDGIFKQIISNIASGYVENRIEKVSGEKSGNEGDKK</sequence>
<keyword evidence="3" id="KW-1266">Target cell cytoplasm</keyword>
<dbReference type="InterPro" id="IPR006914">
    <property type="entry name" value="VENN_dom"/>
</dbReference>
<evidence type="ECO:0000259" key="7">
    <source>
        <dbReference type="Pfam" id="PF04829"/>
    </source>
</evidence>
<feature type="region of interest" description="Disordered" evidence="6">
    <location>
        <begin position="525"/>
        <end position="557"/>
    </location>
</feature>
<dbReference type="RefSeq" id="WP_176812200.1">
    <property type="nucleotide sequence ID" value="NZ_CP055305.1"/>
</dbReference>
<dbReference type="GO" id="GO:0090729">
    <property type="term" value="F:toxin activity"/>
    <property type="evidence" value="ECO:0007669"/>
    <property type="project" value="UniProtKB-KW"/>
</dbReference>
<evidence type="ECO:0000256" key="3">
    <source>
        <dbReference type="ARBA" id="ARBA00022913"/>
    </source>
</evidence>
<dbReference type="GO" id="GO:0003824">
    <property type="term" value="F:catalytic activity"/>
    <property type="evidence" value="ECO:0007669"/>
    <property type="project" value="UniProtKB-ARBA"/>
</dbReference>
<name>A0ABD7A788_9PAST</name>
<evidence type="ECO:0000256" key="5">
    <source>
        <dbReference type="SAM" id="Coils"/>
    </source>
</evidence>
<keyword evidence="5" id="KW-0175">Coiled coil</keyword>
<dbReference type="Pfam" id="PF04829">
    <property type="entry name" value="PT-VENN"/>
    <property type="match status" value="1"/>
</dbReference>
<evidence type="ECO:0000256" key="1">
    <source>
        <dbReference type="ARBA" id="ARBA00004219"/>
    </source>
</evidence>